<proteinExistence type="predicted"/>
<organism evidence="1 2">
    <name type="scientific">Lacibacter cauensis</name>
    <dbReference type="NCBI Taxonomy" id="510947"/>
    <lineage>
        <taxon>Bacteria</taxon>
        <taxon>Pseudomonadati</taxon>
        <taxon>Bacteroidota</taxon>
        <taxon>Chitinophagia</taxon>
        <taxon>Chitinophagales</taxon>
        <taxon>Chitinophagaceae</taxon>
        <taxon>Lacibacter</taxon>
    </lineage>
</organism>
<comment type="caution">
    <text evidence="1">The sequence shown here is derived from an EMBL/GenBank/DDBJ whole genome shotgun (WGS) entry which is preliminary data.</text>
</comment>
<evidence type="ECO:0008006" key="3">
    <source>
        <dbReference type="Google" id="ProtNLM"/>
    </source>
</evidence>
<keyword evidence="2" id="KW-1185">Reference proteome</keyword>
<accession>A0A562SY67</accession>
<dbReference type="AlphaFoldDB" id="A0A562SY67"/>
<dbReference type="EMBL" id="VLLE01000002">
    <property type="protein sequence ID" value="TWI85844.1"/>
    <property type="molecule type" value="Genomic_DNA"/>
</dbReference>
<reference evidence="1 2" key="1">
    <citation type="journal article" date="2015" name="Stand. Genomic Sci.">
        <title>Genomic Encyclopedia of Bacterial and Archaeal Type Strains, Phase III: the genomes of soil and plant-associated and newly described type strains.</title>
        <authorList>
            <person name="Whitman W.B."/>
            <person name="Woyke T."/>
            <person name="Klenk H.P."/>
            <person name="Zhou Y."/>
            <person name="Lilburn T.G."/>
            <person name="Beck B.J."/>
            <person name="De Vos P."/>
            <person name="Vandamme P."/>
            <person name="Eisen J.A."/>
            <person name="Garrity G."/>
            <person name="Hugenholtz P."/>
            <person name="Kyrpides N.C."/>
        </authorList>
    </citation>
    <scope>NUCLEOTIDE SEQUENCE [LARGE SCALE GENOMIC DNA]</scope>
    <source>
        <strain evidence="1 2">CGMCC 1.7271</strain>
    </source>
</reference>
<evidence type="ECO:0000313" key="2">
    <source>
        <dbReference type="Proteomes" id="UP000316167"/>
    </source>
</evidence>
<sequence>MSYLKVELVRTNCVFVLQIENPTDTLRRLAMFFQDNNVLLNDFNLHRYQDGTAMIIANCQVDKLRNDAINSLLHLLPGVVKVQRMEGK</sequence>
<dbReference type="Proteomes" id="UP000316167">
    <property type="component" value="Unassembled WGS sequence"/>
</dbReference>
<name>A0A562SY67_9BACT</name>
<evidence type="ECO:0000313" key="1">
    <source>
        <dbReference type="EMBL" id="TWI85844.1"/>
    </source>
</evidence>
<gene>
    <name evidence="1" type="ORF">IQ13_1013</name>
</gene>
<protein>
    <recommendedName>
        <fullName evidence="3">ACT domain-containing protein</fullName>
    </recommendedName>
</protein>
<dbReference type="RefSeq" id="WP_144884938.1">
    <property type="nucleotide sequence ID" value="NZ_VLLE01000002.1"/>
</dbReference>